<dbReference type="Proteomes" id="UP000015453">
    <property type="component" value="Unassembled WGS sequence"/>
</dbReference>
<dbReference type="Gene3D" id="4.10.280.10">
    <property type="entry name" value="Helix-loop-helix DNA-binding domain"/>
    <property type="match status" value="1"/>
</dbReference>
<dbReference type="OrthoDB" id="988630at2759"/>
<accession>S8C5R3</accession>
<keyword evidence="5" id="KW-0539">Nucleus</keyword>
<reference evidence="7 8" key="1">
    <citation type="journal article" date="2013" name="BMC Genomics">
        <title>The miniature genome of a carnivorous plant Genlisea aurea contains a low number of genes and short non-coding sequences.</title>
        <authorList>
            <person name="Leushkin E.V."/>
            <person name="Sutormin R.A."/>
            <person name="Nabieva E.R."/>
            <person name="Penin A.A."/>
            <person name="Kondrashov A.S."/>
            <person name="Logacheva M.D."/>
        </authorList>
    </citation>
    <scope>NUCLEOTIDE SEQUENCE [LARGE SCALE GENOMIC DNA]</scope>
</reference>
<dbReference type="Pfam" id="PF23174">
    <property type="entry name" value="bHLH_ILI"/>
    <property type="match status" value="1"/>
</dbReference>
<dbReference type="EMBL" id="AUSU01008093">
    <property type="protein sequence ID" value="EPS59766.1"/>
    <property type="molecule type" value="Genomic_DNA"/>
</dbReference>
<organism evidence="7 8">
    <name type="scientific">Genlisea aurea</name>
    <dbReference type="NCBI Taxonomy" id="192259"/>
    <lineage>
        <taxon>Eukaryota</taxon>
        <taxon>Viridiplantae</taxon>
        <taxon>Streptophyta</taxon>
        <taxon>Embryophyta</taxon>
        <taxon>Tracheophyta</taxon>
        <taxon>Spermatophyta</taxon>
        <taxon>Magnoliopsida</taxon>
        <taxon>eudicotyledons</taxon>
        <taxon>Gunneridae</taxon>
        <taxon>Pentapetalae</taxon>
        <taxon>asterids</taxon>
        <taxon>lamiids</taxon>
        <taxon>Lamiales</taxon>
        <taxon>Lentibulariaceae</taxon>
        <taxon>Genlisea</taxon>
    </lineage>
</organism>
<dbReference type="AlphaFoldDB" id="S8C5R3"/>
<dbReference type="PANTHER" id="PTHR46446:SF11">
    <property type="entry name" value="TRANSCRIPTION FACTOR PRE6"/>
    <property type="match status" value="1"/>
</dbReference>
<feature type="non-terminal residue" evidence="7">
    <location>
        <position position="1"/>
    </location>
</feature>
<evidence type="ECO:0000256" key="5">
    <source>
        <dbReference type="ARBA" id="ARBA00023242"/>
    </source>
</evidence>
<dbReference type="GO" id="GO:0006355">
    <property type="term" value="P:regulation of DNA-templated transcription"/>
    <property type="evidence" value="ECO:0007669"/>
    <property type="project" value="InterPro"/>
</dbReference>
<proteinExistence type="predicted"/>
<keyword evidence="6" id="KW-0175">Coiled coil</keyword>
<dbReference type="PANTHER" id="PTHR46446">
    <property type="entry name" value="TRANSCRIPTION FACTOR PRE"/>
    <property type="match status" value="1"/>
</dbReference>
<dbReference type="GO" id="GO:0046983">
    <property type="term" value="F:protein dimerization activity"/>
    <property type="evidence" value="ECO:0007669"/>
    <property type="project" value="InterPro"/>
</dbReference>
<evidence type="ECO:0000256" key="4">
    <source>
        <dbReference type="ARBA" id="ARBA00023163"/>
    </source>
</evidence>
<dbReference type="GO" id="GO:0005634">
    <property type="term" value="C:nucleus"/>
    <property type="evidence" value="ECO:0007669"/>
    <property type="project" value="UniProtKB-SubCell"/>
</dbReference>
<evidence type="ECO:0000256" key="6">
    <source>
        <dbReference type="SAM" id="Coils"/>
    </source>
</evidence>
<evidence type="ECO:0000313" key="8">
    <source>
        <dbReference type="Proteomes" id="UP000015453"/>
    </source>
</evidence>
<keyword evidence="4" id="KW-0804">Transcription</keyword>
<sequence>SRLTHDQIVDLISKLTLLVPEIHPHRRTHKVSAEKVLQETCDYIRRLKREVDDLSARLSDIIQSTDADQAAVIRSLLT</sequence>
<dbReference type="InterPro" id="IPR036638">
    <property type="entry name" value="HLH_DNA-bd_sf"/>
</dbReference>
<dbReference type="GO" id="GO:0040008">
    <property type="term" value="P:regulation of growth"/>
    <property type="evidence" value="ECO:0007669"/>
    <property type="project" value="InterPro"/>
</dbReference>
<protein>
    <submittedName>
        <fullName evidence="7">Protein banquo 3</fullName>
    </submittedName>
</protein>
<feature type="coiled-coil region" evidence="6">
    <location>
        <begin position="37"/>
        <end position="64"/>
    </location>
</feature>
<name>S8C5R3_9LAMI</name>
<dbReference type="SUPFAM" id="SSF47459">
    <property type="entry name" value="HLH, helix-loop-helix DNA-binding domain"/>
    <property type="match status" value="1"/>
</dbReference>
<evidence type="ECO:0000256" key="1">
    <source>
        <dbReference type="ARBA" id="ARBA00004123"/>
    </source>
</evidence>
<evidence type="ECO:0000313" key="7">
    <source>
        <dbReference type="EMBL" id="EPS59766.1"/>
    </source>
</evidence>
<evidence type="ECO:0000256" key="3">
    <source>
        <dbReference type="ARBA" id="ARBA00023015"/>
    </source>
</evidence>
<keyword evidence="2" id="KW-0341">Growth regulation</keyword>
<gene>
    <name evidence="7" type="ORF">M569_15039</name>
</gene>
<keyword evidence="3" id="KW-0805">Transcription regulation</keyword>
<evidence type="ECO:0000256" key="2">
    <source>
        <dbReference type="ARBA" id="ARBA00022604"/>
    </source>
</evidence>
<keyword evidence="8" id="KW-1185">Reference proteome</keyword>
<comment type="subcellular location">
    <subcellularLocation>
        <location evidence="1">Nucleus</location>
    </subcellularLocation>
</comment>
<comment type="caution">
    <text evidence="7">The sequence shown here is derived from an EMBL/GenBank/DDBJ whole genome shotgun (WGS) entry which is preliminary data.</text>
</comment>
<dbReference type="InterPro" id="IPR044293">
    <property type="entry name" value="PRE"/>
</dbReference>